<accession>A0ABQ8H9A4</accession>
<protein>
    <submittedName>
        <fullName evidence="1">Uncharacterized protein</fullName>
    </submittedName>
</protein>
<keyword evidence="2" id="KW-1185">Reference proteome</keyword>
<name>A0ABQ8H9A4_9ROSI</name>
<dbReference type="Pfam" id="PF25360">
    <property type="entry name" value="TPR_ATM"/>
    <property type="match status" value="1"/>
</dbReference>
<dbReference type="InterPro" id="IPR038980">
    <property type="entry name" value="ATM_plant"/>
</dbReference>
<sequence>MTRALLFNLVNDQNNQEFSILNERMVLLLPAAVYAICAGCSPLTNCFKWPYMSHFHSDVIETGDDRVKLDEHVHKRQLEHFECFVEVLAKIDLNSSFKISASPRKQSVRLPRELRDPLLQEMETYIFGALLSKDTERRPLSEVLFTCALLSNFIYVSLSTRKMEDISSFLSKVGQHLLELLDHAVNIVQENQRDLQSLGCLGSDSDFSEKCFPLSSFKSFVCSPIFVKWREQDVLDAALYDAVLQSMEKLLRALVKLYALYSDCVGNLQSELILSELSVSDTPQVSCPLNNNKSRILDVELDINEDTKNVDILTVSGEIAPGISCSAVKWKLDMILLISSFSSVLHVVTWDILFELLEKECDQEVCEEILYKLCQHPYWSSSAKITDLVNSMDDLIKVHVSLKLNCVDILTAIHGLLGTLLSLNTAGRDNHAGPSLRERESEQLESDGAQYVFDSRYPPDVSSFWSTPEVHCLGLVFCEGDLEDFECLIHLRQLVNKVAEFDLLDWFGRVKLIDCICDFVLLNPQISQTMIERLLLMLQDPDYQVRFFLARRIGVLFQTWDGHEELFQDICSNFGVVLVVSLKEKLVTAREALAAGPQPRPKMETIVITLMHLALHSEKIELQAVFMICVISAIDPCQRELVNVVLDNLSQQLAYTSKWKYLEELLASILFCWVACGVSLVALVEIRQLFLSDAEPSFFMQYCCHWLLPALVLHGDNSNMNWVAKVGEDS</sequence>
<evidence type="ECO:0000313" key="1">
    <source>
        <dbReference type="EMBL" id="KAH7550461.1"/>
    </source>
</evidence>
<proteinExistence type="predicted"/>
<gene>
    <name evidence="1" type="ORF">JRO89_XS13G0195400</name>
</gene>
<dbReference type="InterPro" id="IPR057445">
    <property type="entry name" value="ATM_TPR"/>
</dbReference>
<reference evidence="1 2" key="1">
    <citation type="submission" date="2021-02" db="EMBL/GenBank/DDBJ databases">
        <title>Plant Genome Project.</title>
        <authorList>
            <person name="Zhang R.-G."/>
        </authorList>
    </citation>
    <scope>NUCLEOTIDE SEQUENCE [LARGE SCALE GENOMIC DNA]</scope>
    <source>
        <tissue evidence="1">Leaves</tissue>
    </source>
</reference>
<dbReference type="PANTHER" id="PTHR37079:SF4">
    <property type="entry name" value="SERINE_THREONINE-PROTEIN KINASE ATM"/>
    <property type="match status" value="1"/>
</dbReference>
<organism evidence="1 2">
    <name type="scientific">Xanthoceras sorbifolium</name>
    <dbReference type="NCBI Taxonomy" id="99658"/>
    <lineage>
        <taxon>Eukaryota</taxon>
        <taxon>Viridiplantae</taxon>
        <taxon>Streptophyta</taxon>
        <taxon>Embryophyta</taxon>
        <taxon>Tracheophyta</taxon>
        <taxon>Spermatophyta</taxon>
        <taxon>Magnoliopsida</taxon>
        <taxon>eudicotyledons</taxon>
        <taxon>Gunneridae</taxon>
        <taxon>Pentapetalae</taxon>
        <taxon>rosids</taxon>
        <taxon>malvids</taxon>
        <taxon>Sapindales</taxon>
        <taxon>Sapindaceae</taxon>
        <taxon>Xanthoceroideae</taxon>
        <taxon>Xanthoceras</taxon>
    </lineage>
</organism>
<dbReference type="PANTHER" id="PTHR37079">
    <property type="entry name" value="SERINE/THREONINE-PROTEIN KINASE ATM"/>
    <property type="match status" value="1"/>
</dbReference>
<comment type="caution">
    <text evidence="1">The sequence shown here is derived from an EMBL/GenBank/DDBJ whole genome shotgun (WGS) entry which is preliminary data.</text>
</comment>
<dbReference type="Proteomes" id="UP000827721">
    <property type="component" value="Unassembled WGS sequence"/>
</dbReference>
<evidence type="ECO:0000313" key="2">
    <source>
        <dbReference type="Proteomes" id="UP000827721"/>
    </source>
</evidence>
<dbReference type="EMBL" id="JAFEMO010000013">
    <property type="protein sequence ID" value="KAH7550461.1"/>
    <property type="molecule type" value="Genomic_DNA"/>
</dbReference>